<evidence type="ECO:0000256" key="3">
    <source>
        <dbReference type="SAM" id="MobiDB-lite"/>
    </source>
</evidence>
<dbReference type="STRING" id="1172194.WQQ_28310"/>
<dbReference type="EMBL" id="AKGD01000002">
    <property type="protein sequence ID" value="EIT69249.1"/>
    <property type="molecule type" value="Genomic_DNA"/>
</dbReference>
<evidence type="ECO:0000313" key="6">
    <source>
        <dbReference type="Proteomes" id="UP000003704"/>
    </source>
</evidence>
<keyword evidence="6" id="KW-1185">Reference proteome</keyword>
<keyword evidence="2 4" id="KW-0732">Signal</keyword>
<proteinExistence type="inferred from homology"/>
<dbReference type="GO" id="GO:0120010">
    <property type="term" value="P:intermembrane phospholipid transfer"/>
    <property type="evidence" value="ECO:0007669"/>
    <property type="project" value="TreeGrafter"/>
</dbReference>
<dbReference type="OrthoDB" id="9785326at2"/>
<dbReference type="PRINTS" id="PR01805">
    <property type="entry name" value="VACJLIPOPROT"/>
</dbReference>
<dbReference type="PATRIC" id="fig|1172194.4.peg.2740"/>
<comment type="caution">
    <text evidence="5">The sequence shown here is derived from an EMBL/GenBank/DDBJ whole genome shotgun (WGS) entry which is preliminary data.</text>
</comment>
<evidence type="ECO:0000256" key="2">
    <source>
        <dbReference type="ARBA" id="ARBA00022729"/>
    </source>
</evidence>
<gene>
    <name evidence="5" type="ORF">WQQ_28310</name>
</gene>
<feature type="chain" id="PRO_5003712909" description="VacJ family lipoprotein" evidence="4">
    <location>
        <begin position="24"/>
        <end position="267"/>
    </location>
</feature>
<dbReference type="GO" id="GO:0016020">
    <property type="term" value="C:membrane"/>
    <property type="evidence" value="ECO:0007669"/>
    <property type="project" value="InterPro"/>
</dbReference>
<sequence>MLQGTVRRLAALMLVTLALTGCAHSPTYDPSDPLERINRPIFTFNQKADQYVLRPVAVGYTKVLPATARKGVSNFFDNLFYPTTIINDLLQAKFKQTGKDTLRFILNTTIGLAGFIDVATGQGLPLNNEDLGQTFGRWGVGQGWYLMLPLLGPTTNRDLVGTVGDNWTEILQYTDNVTWPERIALKGVEVVDDRSKLLGPDNLINEQLDPYVFFRTAYLERRRALVYDGNPPAEDMDFDDEEEEDATAVPADEPAATVPTASPAPAP</sequence>
<feature type="signal peptide" evidence="4">
    <location>
        <begin position="1"/>
        <end position="23"/>
    </location>
</feature>
<reference evidence="5 6" key="1">
    <citation type="journal article" date="2012" name="J. Bacteriol.">
        <title>Genome Sequence of n-Alkane-Degrading Hydrocarboniphaga effusa Strain AP103T (ATCC BAA-332T).</title>
        <authorList>
            <person name="Chang H.K."/>
            <person name="Zylstra G.J."/>
            <person name="Chae J.C."/>
        </authorList>
    </citation>
    <scope>NUCLEOTIDE SEQUENCE [LARGE SCALE GENOMIC DNA]</scope>
    <source>
        <strain evidence="5 6">AP103</strain>
    </source>
</reference>
<dbReference type="Pfam" id="PF04333">
    <property type="entry name" value="MlaA"/>
    <property type="match status" value="1"/>
</dbReference>
<evidence type="ECO:0000256" key="4">
    <source>
        <dbReference type="SAM" id="SignalP"/>
    </source>
</evidence>
<feature type="region of interest" description="Disordered" evidence="3">
    <location>
        <begin position="228"/>
        <end position="267"/>
    </location>
</feature>
<evidence type="ECO:0000256" key="1">
    <source>
        <dbReference type="ARBA" id="ARBA00010634"/>
    </source>
</evidence>
<name>I7ZBJ2_9GAMM</name>
<dbReference type="PROSITE" id="PS51257">
    <property type="entry name" value="PROKAR_LIPOPROTEIN"/>
    <property type="match status" value="1"/>
</dbReference>
<dbReference type="AlphaFoldDB" id="I7ZBJ2"/>
<evidence type="ECO:0000313" key="5">
    <source>
        <dbReference type="EMBL" id="EIT69249.1"/>
    </source>
</evidence>
<feature type="compositionally biased region" description="Acidic residues" evidence="3">
    <location>
        <begin position="234"/>
        <end position="246"/>
    </location>
</feature>
<evidence type="ECO:0008006" key="7">
    <source>
        <dbReference type="Google" id="ProtNLM"/>
    </source>
</evidence>
<feature type="compositionally biased region" description="Low complexity" evidence="3">
    <location>
        <begin position="247"/>
        <end position="261"/>
    </location>
</feature>
<protein>
    <recommendedName>
        <fullName evidence="7">VacJ family lipoprotein</fullName>
    </recommendedName>
</protein>
<dbReference type="PANTHER" id="PTHR30035:SF3">
    <property type="entry name" value="INTERMEMBRANE PHOSPHOLIPID TRANSPORT SYSTEM LIPOPROTEIN MLAA"/>
    <property type="match status" value="1"/>
</dbReference>
<comment type="similarity">
    <text evidence="1">Belongs to the MlaA family.</text>
</comment>
<organism evidence="5 6">
    <name type="scientific">Hydrocarboniphaga effusa AP103</name>
    <dbReference type="NCBI Taxonomy" id="1172194"/>
    <lineage>
        <taxon>Bacteria</taxon>
        <taxon>Pseudomonadati</taxon>
        <taxon>Pseudomonadota</taxon>
        <taxon>Gammaproteobacteria</taxon>
        <taxon>Nevskiales</taxon>
        <taxon>Nevskiaceae</taxon>
        <taxon>Hydrocarboniphaga</taxon>
    </lineage>
</organism>
<accession>I7ZBJ2</accession>
<dbReference type="Proteomes" id="UP000003704">
    <property type="component" value="Unassembled WGS sequence"/>
</dbReference>
<dbReference type="RefSeq" id="WP_007185772.1">
    <property type="nucleotide sequence ID" value="NZ_CALRWF010000005.1"/>
</dbReference>
<dbReference type="PANTHER" id="PTHR30035">
    <property type="entry name" value="LIPOPROTEIN VACJ-RELATED"/>
    <property type="match status" value="1"/>
</dbReference>
<dbReference type="InterPro" id="IPR007428">
    <property type="entry name" value="MlaA"/>
</dbReference>